<feature type="transmembrane region" description="Helical" evidence="6">
    <location>
        <begin position="7"/>
        <end position="26"/>
    </location>
</feature>
<reference evidence="8" key="1">
    <citation type="submission" date="2020-10" db="EMBL/GenBank/DDBJ databases">
        <authorList>
            <person name="Gilroy R."/>
        </authorList>
    </citation>
    <scope>NUCLEOTIDE SEQUENCE</scope>
    <source>
        <strain evidence="8">E3-2379</strain>
    </source>
</reference>
<feature type="transmembrane region" description="Helical" evidence="6">
    <location>
        <begin position="104"/>
        <end position="123"/>
    </location>
</feature>
<proteinExistence type="predicted"/>
<keyword evidence="2" id="KW-1003">Cell membrane</keyword>
<evidence type="ECO:0000256" key="4">
    <source>
        <dbReference type="ARBA" id="ARBA00022989"/>
    </source>
</evidence>
<dbReference type="PANTHER" id="PTHR33545:SF5">
    <property type="entry name" value="UPF0750 MEMBRANE PROTEIN YITT"/>
    <property type="match status" value="1"/>
</dbReference>
<feature type="transmembrane region" description="Helical" evidence="6">
    <location>
        <begin position="46"/>
        <end position="69"/>
    </location>
</feature>
<dbReference type="Pfam" id="PF02588">
    <property type="entry name" value="YitT_membrane"/>
    <property type="match status" value="1"/>
</dbReference>
<gene>
    <name evidence="8" type="ORF">IAC13_03015</name>
</gene>
<feature type="transmembrane region" description="Helical" evidence="6">
    <location>
        <begin position="143"/>
        <end position="165"/>
    </location>
</feature>
<keyword evidence="4 6" id="KW-1133">Transmembrane helix</keyword>
<dbReference type="EMBL" id="JADIML010000084">
    <property type="protein sequence ID" value="MBO8462885.1"/>
    <property type="molecule type" value="Genomic_DNA"/>
</dbReference>
<organism evidence="8 9">
    <name type="scientific">Candidatus Scybalomonas excrementavium</name>
    <dbReference type="NCBI Taxonomy" id="2840943"/>
    <lineage>
        <taxon>Bacteria</taxon>
        <taxon>Bacillati</taxon>
        <taxon>Bacillota</taxon>
        <taxon>Clostridia</taxon>
        <taxon>Lachnospirales</taxon>
        <taxon>Lachnospiraceae</taxon>
        <taxon>Lachnospiraceae incertae sedis</taxon>
        <taxon>Candidatus Scybalomonas</taxon>
    </lineage>
</organism>
<dbReference type="PIRSF" id="PIRSF006483">
    <property type="entry name" value="Membrane_protein_YitT"/>
    <property type="match status" value="1"/>
</dbReference>
<dbReference type="InterPro" id="IPR051461">
    <property type="entry name" value="UPF0750_membrane"/>
</dbReference>
<evidence type="ECO:0000256" key="5">
    <source>
        <dbReference type="ARBA" id="ARBA00023136"/>
    </source>
</evidence>
<sequence>MKRLQNLLLILLGNTIYCLAVVMFILPNDLISGGTTGLGLFFQHSFHIPLEYFVGIFNIIMFLLGAYILGISFALTTLISTFYYPLLLGVLKTIPALQNMTTDPMLSSVLGGIMIGVGLGIVIRSGASTGGMDIPPLILNKKFRIPVSVTLYVLDFVILLLQMSYTNKEKVLYGIFLILTYTLVLDRVLLIGKSQIQVKIISKEYEKINQMIHEKLDRGTTLFHTEGGYLHEDSFAILTVISNRELNKLNELVLSIDPRAFLIIHQVNEVHGLGFTLDKNHL</sequence>
<keyword evidence="5 6" id="KW-0472">Membrane</keyword>
<evidence type="ECO:0000259" key="7">
    <source>
        <dbReference type="Pfam" id="PF10035"/>
    </source>
</evidence>
<dbReference type="GO" id="GO:0005886">
    <property type="term" value="C:plasma membrane"/>
    <property type="evidence" value="ECO:0007669"/>
    <property type="project" value="UniProtKB-SubCell"/>
</dbReference>
<dbReference type="PANTHER" id="PTHR33545">
    <property type="entry name" value="UPF0750 MEMBRANE PROTEIN YITT-RELATED"/>
    <property type="match status" value="1"/>
</dbReference>
<evidence type="ECO:0000256" key="1">
    <source>
        <dbReference type="ARBA" id="ARBA00004651"/>
    </source>
</evidence>
<evidence type="ECO:0000256" key="6">
    <source>
        <dbReference type="SAM" id="Phobius"/>
    </source>
</evidence>
<reference evidence="8" key="2">
    <citation type="journal article" date="2021" name="PeerJ">
        <title>Extensive microbial diversity within the chicken gut microbiome revealed by metagenomics and culture.</title>
        <authorList>
            <person name="Gilroy R."/>
            <person name="Ravi A."/>
            <person name="Getino M."/>
            <person name="Pursley I."/>
            <person name="Horton D.L."/>
            <person name="Alikhan N.F."/>
            <person name="Baker D."/>
            <person name="Gharbi K."/>
            <person name="Hall N."/>
            <person name="Watson M."/>
            <person name="Adriaenssens E.M."/>
            <person name="Foster-Nyarko E."/>
            <person name="Jarju S."/>
            <person name="Secka A."/>
            <person name="Antonio M."/>
            <person name="Oren A."/>
            <person name="Chaudhuri R.R."/>
            <person name="La Ragione R."/>
            <person name="Hildebrand F."/>
            <person name="Pallen M.J."/>
        </authorList>
    </citation>
    <scope>NUCLEOTIDE SEQUENCE</scope>
    <source>
        <strain evidence="8">E3-2379</strain>
    </source>
</reference>
<feature type="transmembrane region" description="Helical" evidence="6">
    <location>
        <begin position="171"/>
        <end position="190"/>
    </location>
</feature>
<protein>
    <submittedName>
        <fullName evidence="8">YitT family protein</fullName>
    </submittedName>
</protein>
<evidence type="ECO:0000256" key="2">
    <source>
        <dbReference type="ARBA" id="ARBA00022475"/>
    </source>
</evidence>
<keyword evidence="3 6" id="KW-0812">Transmembrane</keyword>
<dbReference type="Gene3D" id="3.30.70.120">
    <property type="match status" value="1"/>
</dbReference>
<dbReference type="InterPro" id="IPR015867">
    <property type="entry name" value="N-reg_PII/ATP_PRibTrfase_C"/>
</dbReference>
<evidence type="ECO:0000313" key="8">
    <source>
        <dbReference type="EMBL" id="MBO8462885.1"/>
    </source>
</evidence>
<accession>A0A9D9HZ49</accession>
<name>A0A9D9HZ49_9FIRM</name>
<evidence type="ECO:0000313" key="9">
    <source>
        <dbReference type="Proteomes" id="UP000823618"/>
    </source>
</evidence>
<feature type="domain" description="DUF2179" evidence="7">
    <location>
        <begin position="218"/>
        <end position="272"/>
    </location>
</feature>
<comment type="caution">
    <text evidence="8">The sequence shown here is derived from an EMBL/GenBank/DDBJ whole genome shotgun (WGS) entry which is preliminary data.</text>
</comment>
<dbReference type="Pfam" id="PF10035">
    <property type="entry name" value="DUF2179"/>
    <property type="match status" value="1"/>
</dbReference>
<comment type="subcellular location">
    <subcellularLocation>
        <location evidence="1">Cell membrane</location>
        <topology evidence="1">Multi-pass membrane protein</topology>
    </subcellularLocation>
</comment>
<evidence type="ECO:0000256" key="3">
    <source>
        <dbReference type="ARBA" id="ARBA00022692"/>
    </source>
</evidence>
<dbReference type="InterPro" id="IPR019264">
    <property type="entry name" value="DUF2179"/>
</dbReference>
<dbReference type="InterPro" id="IPR003740">
    <property type="entry name" value="YitT"/>
</dbReference>
<dbReference type="AlphaFoldDB" id="A0A9D9HZ49"/>
<dbReference type="Proteomes" id="UP000823618">
    <property type="component" value="Unassembled WGS sequence"/>
</dbReference>
<dbReference type="CDD" id="cd16380">
    <property type="entry name" value="YitT_C"/>
    <property type="match status" value="1"/>
</dbReference>